<reference evidence="9 10" key="2">
    <citation type="journal article" date="2010" name="Nucleic Acids Res.">
        <title>BeetleBase in 2010: revisions to provide comprehensive genomic information for Tribolium castaneum.</title>
        <authorList>
            <person name="Kim H.S."/>
            <person name="Murphy T."/>
            <person name="Xia J."/>
            <person name="Caragea D."/>
            <person name="Park Y."/>
            <person name="Beeman R.W."/>
            <person name="Lorenzen M.D."/>
            <person name="Butcher S."/>
            <person name="Manak J.R."/>
            <person name="Brown S.J."/>
        </authorList>
    </citation>
    <scope>GENOME REANNOTATION</scope>
    <source>
        <strain evidence="9 10">Georgia GA2</strain>
    </source>
</reference>
<dbReference type="OMA" id="AAYKEIY"/>
<dbReference type="Proteomes" id="UP000007266">
    <property type="component" value="Linkage group 7"/>
</dbReference>
<dbReference type="PANTHER" id="PTHR22768">
    <property type="entry name" value="DNA REPLICATION COMPLEX GINS PROTEIN PSF3"/>
    <property type="match status" value="1"/>
</dbReference>
<sequence>MPLQTSYFPDYFSVDDILATQEKIPCKFIQNVPKLGKLNPATEDPDLQSGTVLEMPLWLVLEASLMRQPIVTADLPKVYKDAYLEILKADPCAVDLHKFGVYFYELGSYMKQFGQNDDIAKTLLHTFTLRFRQIMDLSDNVISDPNVIQKLDALEKSLYESGHDAKMKLFSWLKMSEIPLEAATMVTNHKKRKRVDEDLF</sequence>
<dbReference type="SUPFAM" id="SSF158573">
    <property type="entry name" value="GINS helical bundle-like"/>
    <property type="match status" value="1"/>
</dbReference>
<keyword evidence="4 6" id="KW-0539">Nucleus</keyword>
<evidence type="ECO:0000259" key="7">
    <source>
        <dbReference type="Pfam" id="PF05916"/>
    </source>
</evidence>
<evidence type="ECO:0000256" key="4">
    <source>
        <dbReference type="ARBA" id="ARBA00023242"/>
    </source>
</evidence>
<dbReference type="CDD" id="cd11713">
    <property type="entry name" value="GINS_A_psf3"/>
    <property type="match status" value="1"/>
</dbReference>
<comment type="function">
    <text evidence="5">Required for correct functioning of the GINS complex, a complex that plays an essential role in the initiation of DNA replication, and progression of DNA replication forks. GINS complex is a core component of CDC45-MCM-GINS (CMG) helicase, the molecular machine that unwinds template DNA during replication, and around which the replisome is built.</text>
</comment>
<dbReference type="AlphaFoldDB" id="D6WSJ1"/>
<organism evidence="9 10">
    <name type="scientific">Tribolium castaneum</name>
    <name type="common">Red flour beetle</name>
    <dbReference type="NCBI Taxonomy" id="7070"/>
    <lineage>
        <taxon>Eukaryota</taxon>
        <taxon>Metazoa</taxon>
        <taxon>Ecdysozoa</taxon>
        <taxon>Arthropoda</taxon>
        <taxon>Hexapoda</taxon>
        <taxon>Insecta</taxon>
        <taxon>Pterygota</taxon>
        <taxon>Neoptera</taxon>
        <taxon>Endopterygota</taxon>
        <taxon>Coleoptera</taxon>
        <taxon>Polyphaga</taxon>
        <taxon>Cucujiformia</taxon>
        <taxon>Tenebrionidae</taxon>
        <taxon>Tenebrionidae incertae sedis</taxon>
        <taxon>Tribolium</taxon>
    </lineage>
</organism>
<dbReference type="Pfam" id="PF22466">
    <property type="entry name" value="PSF3_N"/>
    <property type="match status" value="1"/>
</dbReference>
<dbReference type="PhylomeDB" id="D6WSJ1"/>
<dbReference type="SUPFAM" id="SSF160059">
    <property type="entry name" value="PriA/YqbF domain"/>
    <property type="match status" value="1"/>
</dbReference>
<dbReference type="InterPro" id="IPR021151">
    <property type="entry name" value="GINS_A"/>
</dbReference>
<evidence type="ECO:0000256" key="1">
    <source>
        <dbReference type="ARBA" id="ARBA00004123"/>
    </source>
</evidence>
<dbReference type="EMBL" id="KQ971354">
    <property type="protein sequence ID" value="EFA07113.1"/>
    <property type="molecule type" value="Genomic_DNA"/>
</dbReference>
<accession>D6WSJ1</accession>
<dbReference type="PANTHER" id="PTHR22768:SF0">
    <property type="entry name" value="DNA REPLICATION COMPLEX GINS PROTEIN PSF3"/>
    <property type="match status" value="1"/>
</dbReference>
<evidence type="ECO:0000256" key="2">
    <source>
        <dbReference type="ARBA" id="ARBA00006343"/>
    </source>
</evidence>
<dbReference type="KEGG" id="tca:656950"/>
<comment type="subunit">
    <text evidence="6">Component of the GINS complex.</text>
</comment>
<dbReference type="InterPro" id="IPR010492">
    <property type="entry name" value="GINS_Psf3"/>
</dbReference>
<name>D6WSJ1_TRICA</name>
<keyword evidence="3 6" id="KW-0235">DNA replication</keyword>
<dbReference type="InParanoid" id="D6WSJ1"/>
<dbReference type="InterPro" id="IPR036224">
    <property type="entry name" value="GINS_bundle-like_dom_sf"/>
</dbReference>
<evidence type="ECO:0000256" key="6">
    <source>
        <dbReference type="RuleBase" id="RU367161"/>
    </source>
</evidence>
<dbReference type="Pfam" id="PF05916">
    <property type="entry name" value="Sld5"/>
    <property type="match status" value="1"/>
</dbReference>
<evidence type="ECO:0000256" key="3">
    <source>
        <dbReference type="ARBA" id="ARBA00022705"/>
    </source>
</evidence>
<feature type="domain" description="DNA replication complex GINS protein PSF3 N-terminal" evidence="8">
    <location>
        <begin position="12"/>
        <end position="59"/>
    </location>
</feature>
<dbReference type="FunCoup" id="D6WSJ1">
    <property type="interactions" value="766"/>
</dbReference>
<dbReference type="HOGENOM" id="CLU_081646_2_0_1"/>
<evidence type="ECO:0000256" key="5">
    <source>
        <dbReference type="ARBA" id="ARBA00045258"/>
    </source>
</evidence>
<comment type="similarity">
    <text evidence="2 6">Belongs to the GINS3/PSF3 family.</text>
</comment>
<keyword evidence="10" id="KW-1185">Reference proteome</keyword>
<dbReference type="eggNOG" id="KOG1106">
    <property type="taxonomic scope" value="Eukaryota"/>
</dbReference>
<dbReference type="STRING" id="7070.D6WSJ1"/>
<dbReference type="GO" id="GO:0006260">
    <property type="term" value="P:DNA replication"/>
    <property type="evidence" value="ECO:0007669"/>
    <property type="project" value="UniProtKB-UniRule"/>
</dbReference>
<evidence type="ECO:0000313" key="10">
    <source>
        <dbReference type="Proteomes" id="UP000007266"/>
    </source>
</evidence>
<comment type="function">
    <text evidence="6">The GINS complex plays an essential role in the initiation of DNA replication.</text>
</comment>
<evidence type="ECO:0000313" key="9">
    <source>
        <dbReference type="EMBL" id="EFA07113.1"/>
    </source>
</evidence>
<reference evidence="9 10" key="1">
    <citation type="journal article" date="2008" name="Nature">
        <title>The genome of the model beetle and pest Tribolium castaneum.</title>
        <authorList>
            <consortium name="Tribolium Genome Sequencing Consortium"/>
            <person name="Richards S."/>
            <person name="Gibbs R.A."/>
            <person name="Weinstock G.M."/>
            <person name="Brown S.J."/>
            <person name="Denell R."/>
            <person name="Beeman R.W."/>
            <person name="Gibbs R."/>
            <person name="Beeman R.W."/>
            <person name="Brown S.J."/>
            <person name="Bucher G."/>
            <person name="Friedrich M."/>
            <person name="Grimmelikhuijzen C.J."/>
            <person name="Klingler M."/>
            <person name="Lorenzen M."/>
            <person name="Richards S."/>
            <person name="Roth S."/>
            <person name="Schroder R."/>
            <person name="Tautz D."/>
            <person name="Zdobnov E.M."/>
            <person name="Muzny D."/>
            <person name="Gibbs R.A."/>
            <person name="Weinstock G.M."/>
            <person name="Attaway T."/>
            <person name="Bell S."/>
            <person name="Buhay C.J."/>
            <person name="Chandrabose M.N."/>
            <person name="Chavez D."/>
            <person name="Clerk-Blankenburg K.P."/>
            <person name="Cree A."/>
            <person name="Dao M."/>
            <person name="Davis C."/>
            <person name="Chacko J."/>
            <person name="Dinh H."/>
            <person name="Dugan-Rocha S."/>
            <person name="Fowler G."/>
            <person name="Garner T.T."/>
            <person name="Garnes J."/>
            <person name="Gnirke A."/>
            <person name="Hawes A."/>
            <person name="Hernandez J."/>
            <person name="Hines S."/>
            <person name="Holder M."/>
            <person name="Hume J."/>
            <person name="Jhangiani S.N."/>
            <person name="Joshi V."/>
            <person name="Khan Z.M."/>
            <person name="Jackson L."/>
            <person name="Kovar C."/>
            <person name="Kowis A."/>
            <person name="Lee S."/>
            <person name="Lewis L.R."/>
            <person name="Margolis J."/>
            <person name="Morgan M."/>
            <person name="Nazareth L.V."/>
            <person name="Nguyen N."/>
            <person name="Okwuonu G."/>
            <person name="Parker D."/>
            <person name="Richards S."/>
            <person name="Ruiz S.J."/>
            <person name="Santibanez J."/>
            <person name="Savard J."/>
            <person name="Scherer S.E."/>
            <person name="Schneider B."/>
            <person name="Sodergren E."/>
            <person name="Tautz D."/>
            <person name="Vattahil S."/>
            <person name="Villasana D."/>
            <person name="White C.S."/>
            <person name="Wright R."/>
            <person name="Park Y."/>
            <person name="Beeman R.W."/>
            <person name="Lord J."/>
            <person name="Oppert B."/>
            <person name="Lorenzen M."/>
            <person name="Brown S."/>
            <person name="Wang L."/>
            <person name="Savard J."/>
            <person name="Tautz D."/>
            <person name="Richards S."/>
            <person name="Weinstock G."/>
            <person name="Gibbs R.A."/>
            <person name="Liu Y."/>
            <person name="Worley K."/>
            <person name="Weinstock G."/>
            <person name="Elsik C.G."/>
            <person name="Reese J.T."/>
            <person name="Elhaik E."/>
            <person name="Landan G."/>
            <person name="Graur D."/>
            <person name="Arensburger P."/>
            <person name="Atkinson P."/>
            <person name="Beeman R.W."/>
            <person name="Beidler J."/>
            <person name="Brown S.J."/>
            <person name="Demuth J.P."/>
            <person name="Drury D.W."/>
            <person name="Du Y.Z."/>
            <person name="Fujiwara H."/>
            <person name="Lorenzen M."/>
            <person name="Maselli V."/>
            <person name="Osanai M."/>
            <person name="Park Y."/>
            <person name="Robertson H.M."/>
            <person name="Tu Z."/>
            <person name="Wang J.J."/>
            <person name="Wang S."/>
            <person name="Richards S."/>
            <person name="Song H."/>
            <person name="Zhang L."/>
            <person name="Sodergren E."/>
            <person name="Werner D."/>
            <person name="Stanke M."/>
            <person name="Morgenstern B."/>
            <person name="Solovyev V."/>
            <person name="Kosarev P."/>
            <person name="Brown G."/>
            <person name="Chen H.C."/>
            <person name="Ermolaeva O."/>
            <person name="Hlavina W."/>
            <person name="Kapustin Y."/>
            <person name="Kiryutin B."/>
            <person name="Kitts P."/>
            <person name="Maglott D."/>
            <person name="Pruitt K."/>
            <person name="Sapojnikov V."/>
            <person name="Souvorov A."/>
            <person name="Mackey A.J."/>
            <person name="Waterhouse R.M."/>
            <person name="Wyder S."/>
            <person name="Zdobnov E.M."/>
            <person name="Zdobnov E.M."/>
            <person name="Wyder S."/>
            <person name="Kriventseva E.V."/>
            <person name="Kadowaki T."/>
            <person name="Bork P."/>
            <person name="Aranda M."/>
            <person name="Bao R."/>
            <person name="Beermann A."/>
            <person name="Berns N."/>
            <person name="Bolognesi R."/>
            <person name="Bonneton F."/>
            <person name="Bopp D."/>
            <person name="Brown S.J."/>
            <person name="Bucher G."/>
            <person name="Butts T."/>
            <person name="Chaumot A."/>
            <person name="Denell R.E."/>
            <person name="Ferrier D.E."/>
            <person name="Friedrich M."/>
            <person name="Gordon C.M."/>
            <person name="Jindra M."/>
            <person name="Klingler M."/>
            <person name="Lan Q."/>
            <person name="Lattorff H.M."/>
            <person name="Laudet V."/>
            <person name="von Levetsow C."/>
            <person name="Liu Z."/>
            <person name="Lutz R."/>
            <person name="Lynch J.A."/>
            <person name="da Fonseca R.N."/>
            <person name="Posnien N."/>
            <person name="Reuter R."/>
            <person name="Roth S."/>
            <person name="Savard J."/>
            <person name="Schinko J.B."/>
            <person name="Schmitt C."/>
            <person name="Schoppmeier M."/>
            <person name="Schroder R."/>
            <person name="Shippy T.D."/>
            <person name="Simonnet F."/>
            <person name="Marques-Souza H."/>
            <person name="Tautz D."/>
            <person name="Tomoyasu Y."/>
            <person name="Trauner J."/>
            <person name="Van der Zee M."/>
            <person name="Vervoort M."/>
            <person name="Wittkopp N."/>
            <person name="Wimmer E.A."/>
            <person name="Yang X."/>
            <person name="Jones A.K."/>
            <person name="Sattelle D.B."/>
            <person name="Ebert P.R."/>
            <person name="Nelson D."/>
            <person name="Scott J.G."/>
            <person name="Beeman R.W."/>
            <person name="Muthukrishnan S."/>
            <person name="Kramer K.J."/>
            <person name="Arakane Y."/>
            <person name="Beeman R.W."/>
            <person name="Zhu Q."/>
            <person name="Hogenkamp D."/>
            <person name="Dixit R."/>
            <person name="Oppert B."/>
            <person name="Jiang H."/>
            <person name="Zou Z."/>
            <person name="Marshall J."/>
            <person name="Elpidina E."/>
            <person name="Vinokurov K."/>
            <person name="Oppert C."/>
            <person name="Zou Z."/>
            <person name="Evans J."/>
            <person name="Lu Z."/>
            <person name="Zhao P."/>
            <person name="Sumathipala N."/>
            <person name="Altincicek B."/>
            <person name="Vilcinskas A."/>
            <person name="Williams M."/>
            <person name="Hultmark D."/>
            <person name="Hetru C."/>
            <person name="Jiang H."/>
            <person name="Grimmelikhuijzen C.J."/>
            <person name="Hauser F."/>
            <person name="Cazzamali G."/>
            <person name="Williamson M."/>
            <person name="Park Y."/>
            <person name="Li B."/>
            <person name="Tanaka Y."/>
            <person name="Predel R."/>
            <person name="Neupert S."/>
            <person name="Schachtner J."/>
            <person name="Verleyen P."/>
            <person name="Raible F."/>
            <person name="Bork P."/>
            <person name="Friedrich M."/>
            <person name="Walden K.K."/>
            <person name="Robertson H.M."/>
            <person name="Angeli S."/>
            <person name="Foret S."/>
            <person name="Bucher G."/>
            <person name="Schuetz S."/>
            <person name="Maleszka R."/>
            <person name="Wimmer E.A."/>
            <person name="Beeman R.W."/>
            <person name="Lorenzen M."/>
            <person name="Tomoyasu Y."/>
            <person name="Miller S.C."/>
            <person name="Grossmann D."/>
            <person name="Bucher G."/>
        </authorList>
    </citation>
    <scope>NUCLEOTIDE SEQUENCE [LARGE SCALE GENOMIC DNA]</scope>
    <source>
        <strain evidence="9 10">Georgia GA2</strain>
    </source>
</reference>
<evidence type="ECO:0000259" key="8">
    <source>
        <dbReference type="Pfam" id="PF22466"/>
    </source>
</evidence>
<gene>
    <name evidence="9" type="primary">AUGUSTUS-3.0.2_10104</name>
    <name evidence="9" type="ORF">TcasGA2_TC010104</name>
</gene>
<protein>
    <recommendedName>
        <fullName evidence="6">DNA replication complex GINS protein PSF3</fullName>
    </recommendedName>
</protein>
<dbReference type="InterPro" id="IPR055221">
    <property type="entry name" value="PSF3_N"/>
</dbReference>
<dbReference type="InterPro" id="IPR038437">
    <property type="entry name" value="GINS_Psf3_sf"/>
</dbReference>
<dbReference type="GO" id="GO:0000811">
    <property type="term" value="C:GINS complex"/>
    <property type="evidence" value="ECO:0000318"/>
    <property type="project" value="GO_Central"/>
</dbReference>
<comment type="subcellular location">
    <subcellularLocation>
        <location evidence="1 6">Nucleus</location>
    </subcellularLocation>
</comment>
<proteinExistence type="inferred from homology"/>
<feature type="domain" description="GINS subunit" evidence="7">
    <location>
        <begin position="79"/>
        <end position="173"/>
    </location>
</feature>
<dbReference type="Gene3D" id="1.20.58.2050">
    <property type="match status" value="1"/>
</dbReference>
<dbReference type="CDD" id="cd21693">
    <property type="entry name" value="GINS_B_Psf3"/>
    <property type="match status" value="1"/>
</dbReference>